<dbReference type="PANTHER" id="PTHR31973:SF195">
    <property type="entry name" value="MUDR FAMILY TRANSPOSASE"/>
    <property type="match status" value="1"/>
</dbReference>
<dbReference type="InterPro" id="IPR018290">
    <property type="entry name" value="MULE_transposase_N"/>
</dbReference>
<proteinExistence type="predicted"/>
<accession>Q9M3E4</accession>
<evidence type="ECO:0000259" key="3">
    <source>
        <dbReference type="Pfam" id="PF10551"/>
    </source>
</evidence>
<feature type="domain" description="MULE transposase" evidence="3">
    <location>
        <begin position="386"/>
        <end position="480"/>
    </location>
</feature>
<reference evidence="4" key="1">
    <citation type="submission" date="1999-11" db="EMBL/GenBank/DDBJ databases">
        <authorList>
            <person name="Jordan N."/>
            <person name="Bangert S."/>
            <person name="Wiedelmann R."/>
            <person name="Voss H."/>
            <person name="Unseld M."/>
            <person name="Mewes H.W."/>
            <person name="Lemcke K."/>
            <person name="Mayer K.F.X."/>
            <person name="Quetier F."/>
            <person name="Salanoubat M."/>
        </authorList>
    </citation>
    <scope>NUCLEOTIDE SEQUENCE</scope>
</reference>
<name>Q9M3E4_ARATH</name>
<dbReference type="Pfam" id="PF10551">
    <property type="entry name" value="MULE"/>
    <property type="match status" value="1"/>
</dbReference>
<evidence type="ECO:0000256" key="1">
    <source>
        <dbReference type="SAM" id="MobiDB-lite"/>
    </source>
</evidence>
<dbReference type="EMBL" id="AL132953">
    <property type="protein sequence ID" value="CAB72483.1"/>
    <property type="molecule type" value="Genomic_DNA"/>
</dbReference>
<dbReference type="InterPro" id="IPR018289">
    <property type="entry name" value="MULE_transposase_dom"/>
</dbReference>
<dbReference type="PANTHER" id="PTHR31973">
    <property type="entry name" value="POLYPROTEIN, PUTATIVE-RELATED"/>
    <property type="match status" value="1"/>
</dbReference>
<sequence length="693" mass="78745">MEGNIQQTMSGVAKIQYTIALGGEKRNLKLSYKISKAWRESYIVDNEDVLIYLTSLDKEGFRPVLHVELCSDLESNNSQVPIVERRSSCGVNFGELAANVVMVADANTGILSTNEPIIELEEQRETVSEPMMLENGVSETVIEPLMIECGVNEDSDNDYVREEYVHLARPIQESVAAVVKEWEDGIGDLVGQEFRSKEAVWDLINRASKEEVFGVKTIKSDTGRLMLECSQASKGCDWYLRVTKTSETDFWCVKKHTQIHKCSRCPEATRYEKQKGTPRLVADVLHEDYPGLLNTPKPKQIMSIVKGRLGLDCSYSTTLRGKKKHVSDVSGSPETSYKLLFAYLHILRSVNHGTITEVELDADDRFKFLFIALGASIEGFKAMRKVIVIDATFLKTIYGGMLVIATAQDPNHHHYPIAFGVIDSENHASWNWFFRKLNSIIPDDPELVFIRDIHGSIIKGVADVFPKASHGHCVWHLSQNIKKMLAGDKEAGMAKFMELAHIYTATEFNIRYAEFRRKHPKVATYLDRAIGIEKWARCYFQGDKYNIDTSNSAESMNAVFSEVRKYHLLPMIDAILEKFSEWFNTHRKDSASASNTRQVVPVVENILHTRCPIGAKLNATELNSFRQEYNAHWFFPPDYVEKVAKPPDYTPKKGRNQETRFPSTGEKRRKKTNNKATPGINLERWLQPETNDD</sequence>
<feature type="domain" description="MULE transposase N-terminal all-beta" evidence="2">
    <location>
        <begin position="18"/>
        <end position="122"/>
    </location>
</feature>
<evidence type="ECO:0000313" key="4">
    <source>
        <dbReference type="EMBL" id="CAB72483.1"/>
    </source>
</evidence>
<dbReference type="PIR" id="T47474">
    <property type="entry name" value="T47474"/>
</dbReference>
<organism evidence="4">
    <name type="scientific">Arabidopsis thaliana</name>
    <name type="common">Mouse-ear cress</name>
    <dbReference type="NCBI Taxonomy" id="3702"/>
    <lineage>
        <taxon>Eukaryota</taxon>
        <taxon>Viridiplantae</taxon>
        <taxon>Streptophyta</taxon>
        <taxon>Embryophyta</taxon>
        <taxon>Tracheophyta</taxon>
        <taxon>Spermatophyta</taxon>
        <taxon>Magnoliopsida</taxon>
        <taxon>eudicotyledons</taxon>
        <taxon>Gunneridae</taxon>
        <taxon>Pentapetalae</taxon>
        <taxon>rosids</taxon>
        <taxon>malvids</taxon>
        <taxon>Brassicales</taxon>
        <taxon>Brassicaceae</taxon>
        <taxon>Camelineae</taxon>
        <taxon>Arabidopsis</taxon>
    </lineage>
</organism>
<dbReference type="AlphaFoldDB" id="Q9M3E4"/>
<protein>
    <submittedName>
        <fullName evidence="4">Uncharacterized protein F18N11.100</fullName>
    </submittedName>
</protein>
<dbReference type="Pfam" id="PF10532">
    <property type="entry name" value="Plant_all_beta"/>
    <property type="match status" value="1"/>
</dbReference>
<feature type="region of interest" description="Disordered" evidence="1">
    <location>
        <begin position="645"/>
        <end position="693"/>
    </location>
</feature>
<reference evidence="4" key="3">
    <citation type="submission" date="2000-02" db="EMBL/GenBank/DDBJ databases">
        <authorList>
            <person name="EU Arabidopsis sequencing project"/>
        </authorList>
    </citation>
    <scope>NUCLEOTIDE SEQUENCE</scope>
</reference>
<reference key="2">
    <citation type="journal article" date="2000" name="Nature">
        <title>Sequence and analysis of chromosome 3 of the plant Arabidopsis thaliana.</title>
        <authorList>
            <consortium name="European Union Chromosome 3 Arabidopsis Sequencing Consortium"/>
            <consortium name="Institute for Genomic Research"/>
            <consortium name="Kazusa DNA Research Institute"/>
            <person name="Salanoubat M."/>
            <person name="Lemcke K."/>
            <person name="Rieger M."/>
            <person name="Ansorge W."/>
            <person name="Unseld M."/>
            <person name="Fartmann B."/>
            <person name="Valle G."/>
            <person name="Blocker H."/>
            <person name="Perez-Alonso M."/>
            <person name="Obermaier B."/>
            <person name="Delseny M."/>
            <person name="Boutry M."/>
            <person name="Grivell L.A."/>
            <person name="Mache R."/>
            <person name="Puigdomenech P."/>
            <person name="De Simone V."/>
            <person name="Choisne N."/>
            <person name="Artiguenave F."/>
            <person name="Robert C."/>
            <person name="Brottier P."/>
            <person name="Wincker P."/>
            <person name="Cattolico L."/>
            <person name="Weissenbach J."/>
            <person name="Saurin W."/>
            <person name="Quetier F."/>
            <person name="Schafer M."/>
            <person name="Muller-Auer S."/>
            <person name="Gabel C."/>
            <person name="Fuchs M."/>
            <person name="Benes V."/>
            <person name="Wurmbach E."/>
            <person name="Drzonek H."/>
            <person name="Erfle H."/>
            <person name="Jordan N."/>
            <person name="Bangert S."/>
            <person name="Wiedelmann R."/>
            <person name="Kranz H."/>
            <person name="Voss H."/>
            <person name="Holland R."/>
            <person name="Brandt P."/>
            <person name="Nyakatura G."/>
            <person name="Vezzi A."/>
            <person name="D'Angelo M."/>
            <person name="Pallavicini A."/>
            <person name="Toppo S."/>
            <person name="Simionati B."/>
            <person name="Conrad A."/>
            <person name="Hornischer K."/>
            <person name="Kauer G."/>
            <person name="Lohnert T.H."/>
            <person name="Nordsiek G."/>
            <person name="Reichelt J."/>
            <person name="Scharfe M."/>
            <person name="Schon O."/>
            <person name="Bargues M."/>
            <person name="Terol J."/>
            <person name="Climent J."/>
            <person name="Navarro P."/>
            <person name="Collado C."/>
            <person name="Perez-Perez A."/>
            <person name="Ottenwalder B."/>
            <person name="Duchemin D."/>
            <person name="Cooke R."/>
            <person name="Laudie M."/>
            <person name="Berger-Llauro C."/>
            <person name="Purnelle B."/>
            <person name="Masuy D."/>
            <person name="de Haan M."/>
            <person name="Maarse A.C."/>
            <person name="Alcaraz J.P."/>
            <person name="Cottet A."/>
            <person name="Casacuberta E."/>
            <person name="Monfort A."/>
            <person name="Argiriou A."/>
            <person name="flores M."/>
            <person name="Liguori R."/>
            <person name="Vitale D."/>
            <person name="Mannhaupt G."/>
            <person name="Haase D."/>
            <person name="Schoof H."/>
            <person name="Rudd S."/>
            <person name="Zaccaria P."/>
            <person name="Mewes H.W."/>
            <person name="Mayer K.F."/>
            <person name="Kaul S."/>
            <person name="Town C.D."/>
            <person name="Koo H.L."/>
            <person name="Tallon L.J."/>
            <person name="Jenkins J."/>
            <person name="Rooney T."/>
            <person name="Rizzo M."/>
            <person name="Walts A."/>
            <person name="Utterback T."/>
            <person name="Fujii C.Y."/>
            <person name="Shea T.P."/>
            <person name="Creasy T.H."/>
            <person name="Haas B."/>
            <person name="Maiti R."/>
            <person name="Wu D."/>
            <person name="Peterson J."/>
            <person name="Van Aken S."/>
            <person name="Pai G."/>
            <person name="Militscher J."/>
            <person name="Sellers P."/>
            <person name="Gill J.E."/>
            <person name="Feldblyum T.V."/>
            <person name="Preuss D."/>
            <person name="Lin X."/>
            <person name="Nierman W.C."/>
            <person name="Salzberg S.L."/>
            <person name="White O."/>
            <person name="Venter J.C."/>
            <person name="Fraser C.M."/>
            <person name="Kaneko T."/>
            <person name="Nakamura Y."/>
            <person name="Sato S."/>
            <person name="Kato T."/>
            <person name="Asamizu E."/>
            <person name="Sasamoto S."/>
            <person name="Kimura T."/>
            <person name="Idesawa K."/>
            <person name="Kawashima K."/>
            <person name="Kishida Y."/>
            <person name="Kiyokawa C."/>
            <person name="Kohara M."/>
            <person name="Matsumoto M."/>
            <person name="Matsuno A."/>
            <person name="Muraki A."/>
            <person name="Nakayama S."/>
            <person name="Nakazaki N."/>
            <person name="Shinpo S."/>
            <person name="Takeuchi C."/>
            <person name="Wada T."/>
            <person name="Watanabe A."/>
            <person name="Yamada M."/>
            <person name="Yasuda M."/>
            <person name="Tabata S."/>
        </authorList>
    </citation>
    <scope>NUCLEOTIDE SEQUENCE [LARGE SCALE GENOMIC DNA]</scope>
    <source>
        <strain>cv. Columbia</strain>
    </source>
</reference>
<evidence type="ECO:0000259" key="2">
    <source>
        <dbReference type="Pfam" id="PF10532"/>
    </source>
</evidence>
<gene>
    <name evidence="4" type="primary">F18N11.100</name>
</gene>